<sequence length="170" mass="19085">MNFPLLPLVLAWVLVMVTCSHAAYFMPLQHVIQTNQANYAIGLIHAANDNILGRTGGAAFSLLHFAYLWPGQDVHMAERFNQYVQQDDSRLIVLGQHEGSSLFAAPWPVQWHHNQPVSNHVLLMIKSRGAALQPVALANTPSGIVNWYDDALHNQRLVRVLEVRRGAYDE</sequence>
<name>A0A2N8UMA2_9BASI</name>
<reference evidence="2 3" key="1">
    <citation type="submission" date="2017-02" db="EMBL/GenBank/DDBJ databases">
        <authorList>
            <person name="Peterson S.W."/>
        </authorList>
    </citation>
    <scope>NUCLEOTIDE SEQUENCE [LARGE SCALE GENOMIC DNA]</scope>
    <source>
        <strain evidence="2 3">SRS1_H2-8</strain>
    </source>
</reference>
<keyword evidence="1" id="KW-0732">Signal</keyword>
<organism evidence="2 3">
    <name type="scientific">Sporisorium reilianum f. sp. reilianum</name>
    <dbReference type="NCBI Taxonomy" id="72559"/>
    <lineage>
        <taxon>Eukaryota</taxon>
        <taxon>Fungi</taxon>
        <taxon>Dikarya</taxon>
        <taxon>Basidiomycota</taxon>
        <taxon>Ustilaginomycotina</taxon>
        <taxon>Ustilaginomycetes</taxon>
        <taxon>Ustilaginales</taxon>
        <taxon>Ustilaginaceae</taxon>
        <taxon>Sporisorium</taxon>
    </lineage>
</organism>
<feature type="signal peptide" evidence="1">
    <location>
        <begin position="1"/>
        <end position="22"/>
    </location>
</feature>
<dbReference type="AlphaFoldDB" id="A0A2N8UMA2"/>
<evidence type="ECO:0000313" key="3">
    <source>
        <dbReference type="Proteomes" id="UP000239563"/>
    </source>
</evidence>
<evidence type="ECO:0000313" key="2">
    <source>
        <dbReference type="EMBL" id="SJX66017.1"/>
    </source>
</evidence>
<protein>
    <submittedName>
        <fullName evidence="2">Uncharacterized protein</fullName>
    </submittedName>
</protein>
<gene>
    <name evidence="2" type="ORF">SRS1_25064</name>
</gene>
<proteinExistence type="predicted"/>
<dbReference type="Proteomes" id="UP000239563">
    <property type="component" value="Chromosome XX"/>
</dbReference>
<evidence type="ECO:0000256" key="1">
    <source>
        <dbReference type="SAM" id="SignalP"/>
    </source>
</evidence>
<feature type="chain" id="PRO_5014886475" evidence="1">
    <location>
        <begin position="23"/>
        <end position="170"/>
    </location>
</feature>
<accession>A0A2N8UMA2</accession>
<dbReference type="EMBL" id="LT795073">
    <property type="protein sequence ID" value="SJX66017.1"/>
    <property type="molecule type" value="Genomic_DNA"/>
</dbReference>